<evidence type="ECO:0000313" key="3">
    <source>
        <dbReference type="Proteomes" id="UP000274131"/>
    </source>
</evidence>
<reference evidence="4" key="1">
    <citation type="submission" date="2017-02" db="UniProtKB">
        <authorList>
            <consortium name="WormBaseParasite"/>
        </authorList>
    </citation>
    <scope>IDENTIFICATION</scope>
</reference>
<dbReference type="GO" id="GO:0016491">
    <property type="term" value="F:oxidoreductase activity"/>
    <property type="evidence" value="ECO:0007669"/>
    <property type="project" value="UniProtKB-KW"/>
</dbReference>
<dbReference type="Gene3D" id="3.40.50.720">
    <property type="entry name" value="NAD(P)-binding Rossmann-like Domain"/>
    <property type="match status" value="1"/>
</dbReference>
<dbReference type="OrthoDB" id="47007at2759"/>
<keyword evidence="1" id="KW-0560">Oxidoreductase</keyword>
<dbReference type="PANTHER" id="PTHR44115:SF4">
    <property type="entry name" value="OXIDOREDUCTASE"/>
    <property type="match status" value="1"/>
</dbReference>
<dbReference type="Pfam" id="PF13561">
    <property type="entry name" value="adh_short_C2"/>
    <property type="match status" value="1"/>
</dbReference>
<evidence type="ECO:0000313" key="2">
    <source>
        <dbReference type="EMBL" id="VDD91690.1"/>
    </source>
</evidence>
<sequence>MLLKYIRLGSSNGIGRATAIIFAHEGAKVTITGRDNLALQVGTFVKTIKVTEEECLKAGAKNDDILELIGDITKEDVQDKLINETVKKFGKLDILINNHGGAVKEKDASGNFIFSGFDATMDLNCKSSFAMTVKAMPHLLKTKGCIVNVSSIASTTPSVPATYYAMAKAALDHMTRIMAAKYAKDGVRVNCVNRIWFKFKIREVLEESGIPCGRFATPEDIAKPIAFLADNDAAAYVTGHCMVADGGLVLFHGGFENPKYVALRSGKS</sequence>
<dbReference type="InterPro" id="IPR036291">
    <property type="entry name" value="NAD(P)-bd_dom_sf"/>
</dbReference>
<dbReference type="InterPro" id="IPR002347">
    <property type="entry name" value="SDR_fam"/>
</dbReference>
<keyword evidence="3" id="KW-1185">Reference proteome</keyword>
<dbReference type="EMBL" id="UXUI01008511">
    <property type="protein sequence ID" value="VDD91690.1"/>
    <property type="molecule type" value="Genomic_DNA"/>
</dbReference>
<dbReference type="SUPFAM" id="SSF51735">
    <property type="entry name" value="NAD(P)-binding Rossmann-fold domains"/>
    <property type="match status" value="1"/>
</dbReference>
<gene>
    <name evidence="2" type="ORF">EVEC_LOCUS6441</name>
</gene>
<dbReference type="PRINTS" id="PR00080">
    <property type="entry name" value="SDRFAMILY"/>
</dbReference>
<dbReference type="AlphaFoldDB" id="A0A0N4V920"/>
<name>A0A0N4V920_ENTVE</name>
<reference evidence="2 3" key="2">
    <citation type="submission" date="2018-10" db="EMBL/GenBank/DDBJ databases">
        <authorList>
            <consortium name="Pathogen Informatics"/>
        </authorList>
    </citation>
    <scope>NUCLEOTIDE SEQUENCE [LARGE SCALE GENOMIC DNA]</scope>
</reference>
<protein>
    <submittedName>
        <fullName evidence="4">NAD(P)-binding Rossmann-fold superfamily protein</fullName>
    </submittedName>
</protein>
<dbReference type="InterPro" id="IPR020904">
    <property type="entry name" value="Sc_DH/Rdtase_CS"/>
</dbReference>
<organism evidence="4">
    <name type="scientific">Enterobius vermicularis</name>
    <name type="common">Human pinworm</name>
    <dbReference type="NCBI Taxonomy" id="51028"/>
    <lineage>
        <taxon>Eukaryota</taxon>
        <taxon>Metazoa</taxon>
        <taxon>Ecdysozoa</taxon>
        <taxon>Nematoda</taxon>
        <taxon>Chromadorea</taxon>
        <taxon>Rhabditida</taxon>
        <taxon>Spirurina</taxon>
        <taxon>Oxyuridomorpha</taxon>
        <taxon>Oxyuroidea</taxon>
        <taxon>Oxyuridae</taxon>
        <taxon>Enterobius</taxon>
    </lineage>
</organism>
<proteinExistence type="predicted"/>
<dbReference type="STRING" id="51028.A0A0N4V920"/>
<dbReference type="FunFam" id="3.40.50.720:FF:000084">
    <property type="entry name" value="Short-chain dehydrogenase reductase"/>
    <property type="match status" value="1"/>
</dbReference>
<dbReference type="PANTHER" id="PTHR44115">
    <property type="entry name" value="PROTEIN CBG09704"/>
    <property type="match status" value="1"/>
</dbReference>
<dbReference type="Proteomes" id="UP000274131">
    <property type="component" value="Unassembled WGS sequence"/>
</dbReference>
<accession>A0A0N4V920</accession>
<dbReference type="WBParaSite" id="EVEC_0000689301-mRNA-1">
    <property type="protein sequence ID" value="EVEC_0000689301-mRNA-1"/>
    <property type="gene ID" value="EVEC_0000689301"/>
</dbReference>
<dbReference type="PROSITE" id="PS00061">
    <property type="entry name" value="ADH_SHORT"/>
    <property type="match status" value="1"/>
</dbReference>
<dbReference type="PRINTS" id="PR00081">
    <property type="entry name" value="GDHRDH"/>
</dbReference>
<evidence type="ECO:0000256" key="1">
    <source>
        <dbReference type="ARBA" id="ARBA00023002"/>
    </source>
</evidence>
<evidence type="ECO:0000313" key="4">
    <source>
        <dbReference type="WBParaSite" id="EVEC_0000689301-mRNA-1"/>
    </source>
</evidence>